<accession>A0A2K8PQZ3</accession>
<gene>
    <name evidence="1" type="ORF">SLAV_37085</name>
</gene>
<protein>
    <submittedName>
        <fullName evidence="1">Uncharacterized protein</fullName>
    </submittedName>
</protein>
<dbReference type="RefSeq" id="WP_030227821.1">
    <property type="nucleotide sequence ID" value="NZ_CP024985.1"/>
</dbReference>
<proteinExistence type="predicted"/>
<dbReference type="AlphaFoldDB" id="A0A2K8PQZ3"/>
<reference evidence="1 2" key="1">
    <citation type="submission" date="2017-11" db="EMBL/GenBank/DDBJ databases">
        <title>Complete genome sequence of Streptomyces lavendulae subsp. lavendulae CCM 3239 (formerly 'Streptomyces aureofaciens CCM 3239'), the producer of the angucycline-type antibiotic auricin.</title>
        <authorList>
            <person name="Busche T."/>
            <person name="Novakova R."/>
            <person name="Al'Dilaimi A."/>
            <person name="Homerova D."/>
            <person name="Feckova L."/>
            <person name="Rezuchova B."/>
            <person name="Mingyar E."/>
            <person name="Csolleiova D."/>
            <person name="Bekeova C."/>
            <person name="Winkler A."/>
            <person name="Sevcikova B."/>
            <person name="Kalinowski J."/>
            <person name="Kormanec J."/>
            <person name="Ruckert C."/>
        </authorList>
    </citation>
    <scope>NUCLEOTIDE SEQUENCE [LARGE SCALE GENOMIC DNA]</scope>
    <source>
        <strain evidence="1 2">CCM 3239</strain>
    </source>
</reference>
<dbReference type="EMBL" id="CP024985">
    <property type="protein sequence ID" value="ATZ29182.1"/>
    <property type="molecule type" value="Genomic_DNA"/>
</dbReference>
<name>A0A2K8PQZ3_STRLA</name>
<organism evidence="1 2">
    <name type="scientific">Streptomyces lavendulae subsp. lavendulae</name>
    <dbReference type="NCBI Taxonomy" id="58340"/>
    <lineage>
        <taxon>Bacteria</taxon>
        <taxon>Bacillati</taxon>
        <taxon>Actinomycetota</taxon>
        <taxon>Actinomycetes</taxon>
        <taxon>Kitasatosporales</taxon>
        <taxon>Streptomycetaceae</taxon>
        <taxon>Streptomyces</taxon>
    </lineage>
</organism>
<evidence type="ECO:0000313" key="1">
    <source>
        <dbReference type="EMBL" id="ATZ29182.1"/>
    </source>
</evidence>
<sequence>MRHVRSVIDSFTDHALHAAGTVLSWHPSPEVRFLGQVVQDLASSEAVRLWVRTTAQVYRAQLMARMSRRADR</sequence>
<dbReference type="Proteomes" id="UP000231791">
    <property type="component" value="Chromosome"/>
</dbReference>
<dbReference type="GeneID" id="49388374"/>
<dbReference type="KEGG" id="slx:SLAV_37085"/>
<evidence type="ECO:0000313" key="2">
    <source>
        <dbReference type="Proteomes" id="UP000231791"/>
    </source>
</evidence>
<keyword evidence="2" id="KW-1185">Reference proteome</keyword>